<comment type="caution">
    <text evidence="1">The sequence shown here is derived from an EMBL/GenBank/DDBJ whole genome shotgun (WGS) entry which is preliminary data.</text>
</comment>
<keyword evidence="2" id="KW-1185">Reference proteome</keyword>
<reference evidence="1" key="1">
    <citation type="submission" date="2021-02" db="EMBL/GenBank/DDBJ databases">
        <authorList>
            <consortium name="DOE Joint Genome Institute"/>
            <person name="Ahrendt S."/>
            <person name="Looney B.P."/>
            <person name="Miyauchi S."/>
            <person name="Morin E."/>
            <person name="Drula E."/>
            <person name="Courty P.E."/>
            <person name="Chicoki N."/>
            <person name="Fauchery L."/>
            <person name="Kohler A."/>
            <person name="Kuo A."/>
            <person name="Labutti K."/>
            <person name="Pangilinan J."/>
            <person name="Lipzen A."/>
            <person name="Riley R."/>
            <person name="Andreopoulos W."/>
            <person name="He G."/>
            <person name="Johnson J."/>
            <person name="Barry K.W."/>
            <person name="Grigoriev I.V."/>
            <person name="Nagy L."/>
            <person name="Hibbett D."/>
            <person name="Henrissat B."/>
            <person name="Matheny P.B."/>
            <person name="Labbe J."/>
            <person name="Martin F."/>
        </authorList>
    </citation>
    <scope>NUCLEOTIDE SEQUENCE</scope>
    <source>
        <strain evidence="1">FP105234-sp</strain>
    </source>
</reference>
<sequence>MAIAPYYHRSAAHSPPHPMHAYASPPPPVHAPEPEPEPVRIREKRHSCAMCHKSFDRPSTLRKHLLVHTGEKAFACDTCGRRFGVASNLNRHVRRCILRPVHARGSVTPATPDERAPSAESSPTMASSASPPASSPEASTVSSSSRARASPVEPHAARPKRRRRAPSPARWVPPSLVEFDLSLYKKSCPVPLAPEAEHDWDTCEEQVPFNPYHPDGWKGRLPGPGRDIINTSMTVGRLVLY</sequence>
<name>A0ACB8RMN4_9AGAM</name>
<dbReference type="Proteomes" id="UP000814033">
    <property type="component" value="Unassembled WGS sequence"/>
</dbReference>
<gene>
    <name evidence="1" type="ORF">FA95DRAFT_1561717</name>
</gene>
<evidence type="ECO:0000313" key="1">
    <source>
        <dbReference type="EMBL" id="KAI0044880.1"/>
    </source>
</evidence>
<evidence type="ECO:0000313" key="2">
    <source>
        <dbReference type="Proteomes" id="UP000814033"/>
    </source>
</evidence>
<reference evidence="1" key="2">
    <citation type="journal article" date="2022" name="New Phytol.">
        <title>Evolutionary transition to the ectomycorrhizal habit in the genomes of a hyperdiverse lineage of mushroom-forming fungi.</title>
        <authorList>
            <person name="Looney B."/>
            <person name="Miyauchi S."/>
            <person name="Morin E."/>
            <person name="Drula E."/>
            <person name="Courty P.E."/>
            <person name="Kohler A."/>
            <person name="Kuo A."/>
            <person name="LaButti K."/>
            <person name="Pangilinan J."/>
            <person name="Lipzen A."/>
            <person name="Riley R."/>
            <person name="Andreopoulos W."/>
            <person name="He G."/>
            <person name="Johnson J."/>
            <person name="Nolan M."/>
            <person name="Tritt A."/>
            <person name="Barry K.W."/>
            <person name="Grigoriev I.V."/>
            <person name="Nagy L.G."/>
            <person name="Hibbett D."/>
            <person name="Henrissat B."/>
            <person name="Matheny P.B."/>
            <person name="Labbe J."/>
            <person name="Martin F.M."/>
        </authorList>
    </citation>
    <scope>NUCLEOTIDE SEQUENCE</scope>
    <source>
        <strain evidence="1">FP105234-sp</strain>
    </source>
</reference>
<protein>
    <submittedName>
        <fullName evidence="1">Uncharacterized protein</fullName>
    </submittedName>
</protein>
<accession>A0ACB8RMN4</accession>
<dbReference type="EMBL" id="MU275968">
    <property type="protein sequence ID" value="KAI0044880.1"/>
    <property type="molecule type" value="Genomic_DNA"/>
</dbReference>
<proteinExistence type="predicted"/>
<organism evidence="1 2">
    <name type="scientific">Auriscalpium vulgare</name>
    <dbReference type="NCBI Taxonomy" id="40419"/>
    <lineage>
        <taxon>Eukaryota</taxon>
        <taxon>Fungi</taxon>
        <taxon>Dikarya</taxon>
        <taxon>Basidiomycota</taxon>
        <taxon>Agaricomycotina</taxon>
        <taxon>Agaricomycetes</taxon>
        <taxon>Russulales</taxon>
        <taxon>Auriscalpiaceae</taxon>
        <taxon>Auriscalpium</taxon>
    </lineage>
</organism>